<proteinExistence type="predicted"/>
<dbReference type="RefSeq" id="WP_011276818.1">
    <property type="nucleotide sequence ID" value="NZ_CABMHO010000044.1"/>
</dbReference>
<dbReference type="InterPro" id="IPR052404">
    <property type="entry name" value="SPP1-like_terminase"/>
</dbReference>
<dbReference type="PANTHER" id="PTHR41328:SF2">
    <property type="entry name" value="TERMINASE SMALL SUBUNIT"/>
    <property type="match status" value="1"/>
</dbReference>
<name>A0A2A1K7U6_STAHA</name>
<keyword evidence="1" id="KW-1188">Viral release from host cell</keyword>
<evidence type="ECO:0000313" key="4">
    <source>
        <dbReference type="EMBL" id="PPJ72110.1"/>
    </source>
</evidence>
<evidence type="ECO:0000313" key="3">
    <source>
        <dbReference type="EMBL" id="MDT4287026.1"/>
    </source>
</evidence>
<dbReference type="GO" id="GO:0051276">
    <property type="term" value="P:chromosome organization"/>
    <property type="evidence" value="ECO:0007669"/>
    <property type="project" value="InterPro"/>
</dbReference>
<dbReference type="Proteomes" id="UP000238153">
    <property type="component" value="Unassembled WGS sequence"/>
</dbReference>
<dbReference type="Pfam" id="PF03592">
    <property type="entry name" value="Terminase_2"/>
    <property type="match status" value="1"/>
</dbReference>
<evidence type="ECO:0000313" key="5">
    <source>
        <dbReference type="Proteomes" id="UP000238153"/>
    </source>
</evidence>
<keyword evidence="2" id="KW-0231">Viral genome packaging</keyword>
<dbReference type="EMBL" id="PGWX01000388">
    <property type="protein sequence ID" value="PPJ72110.1"/>
    <property type="molecule type" value="Genomic_DNA"/>
</dbReference>
<keyword evidence="6" id="KW-1185">Reference proteome</keyword>
<dbReference type="PANTHER" id="PTHR41328">
    <property type="entry name" value="TERMINASE SMALL SUBUNIT-RELATED"/>
    <property type="match status" value="1"/>
</dbReference>
<dbReference type="KEGG" id="shh:ShL2_02350"/>
<dbReference type="OMA" id="AFCDYYI"/>
<dbReference type="EMBL" id="JAVSOO010000020">
    <property type="protein sequence ID" value="MDT4287026.1"/>
    <property type="molecule type" value="Genomic_DNA"/>
</dbReference>
<reference evidence="4 5" key="1">
    <citation type="submission" date="2017-11" db="EMBL/GenBank/DDBJ databases">
        <authorList>
            <person name="Founou R.C."/>
            <person name="Founou L."/>
            <person name="Allam M."/>
            <person name="Ismail A."/>
            <person name="Essack S.Y."/>
        </authorList>
    </citation>
    <scope>NUCLEOTIDE SEQUENCE [LARGE SCALE GENOMIC DNA]</scope>
    <source>
        <strain evidence="4 5">G811N2B1</strain>
    </source>
</reference>
<dbReference type="InterPro" id="IPR038713">
    <property type="entry name" value="Terminase_Gp1_N_sf"/>
</dbReference>
<sequence length="190" mass="21980">MSDLNPRQEKFISEYLKTLNVTQSAIKAGYSPHTASVQGSRLLKNEKVAKYIEEQRKKVIDEGVLSANELLHILSNAAVGDESEVREVVVKRGEFQRNPDTDRMNLVYNEHVEMVEVPIKPSDRLRARDMLGKYHKLFIDKKELSTDTPIFINIGEWPEDEEEEKRKALDELHEQHPNRTMIIDDVPLED</sequence>
<dbReference type="AlphaFoldDB" id="A0A2A1K7U6"/>
<dbReference type="Proteomes" id="UP001269271">
    <property type="component" value="Unassembled WGS sequence"/>
</dbReference>
<dbReference type="InterPro" id="IPR005335">
    <property type="entry name" value="Terminase_ssu"/>
</dbReference>
<gene>
    <name evidence="4" type="ORF">CV019_11545</name>
    <name evidence="3" type="ORF">RO950_08320</name>
</gene>
<accession>A0A2A1K7U6</accession>
<evidence type="ECO:0000313" key="6">
    <source>
        <dbReference type="Proteomes" id="UP001269271"/>
    </source>
</evidence>
<evidence type="ECO:0000256" key="1">
    <source>
        <dbReference type="ARBA" id="ARBA00022612"/>
    </source>
</evidence>
<dbReference type="Gene3D" id="1.10.10.1400">
    <property type="entry name" value="Terminase, small subunit, N-terminal DNA-binding domain, HTH motif"/>
    <property type="match status" value="1"/>
</dbReference>
<evidence type="ECO:0000256" key="2">
    <source>
        <dbReference type="ARBA" id="ARBA00023219"/>
    </source>
</evidence>
<comment type="caution">
    <text evidence="4">The sequence shown here is derived from an EMBL/GenBank/DDBJ whole genome shotgun (WGS) entry which is preliminary data.</text>
</comment>
<dbReference type="STRING" id="1283.ShL2_02350"/>
<reference evidence="3 6" key="2">
    <citation type="submission" date="2023-08" db="EMBL/GenBank/DDBJ databases">
        <title>Genomic surveillance of Staphylococcus haemolyticus neonatal outbreak in southern France.</title>
        <authorList>
            <person name="Magnan C."/>
            <person name="Morsli M."/>
            <person name="Thiery B."/>
            <person name="Salipante F."/>
            <person name="Attar J."/>
            <person name="Massimo D.M."/>
            <person name="Ory J."/>
            <person name="Pantel A."/>
            <person name="Lavigne J.-P."/>
        </authorList>
    </citation>
    <scope>NUCLEOTIDE SEQUENCE [LARGE SCALE GENOMIC DNA]</scope>
    <source>
        <strain evidence="3 6">NSH026</strain>
    </source>
</reference>
<protein>
    <submittedName>
        <fullName evidence="4">Terminase small subunit</fullName>
    </submittedName>
</protein>
<organism evidence="4 5">
    <name type="scientific">Staphylococcus haemolyticus</name>
    <dbReference type="NCBI Taxonomy" id="1283"/>
    <lineage>
        <taxon>Bacteria</taxon>
        <taxon>Bacillati</taxon>
        <taxon>Bacillota</taxon>
        <taxon>Bacilli</taxon>
        <taxon>Bacillales</taxon>
        <taxon>Staphylococcaceae</taxon>
        <taxon>Staphylococcus</taxon>
    </lineage>
</organism>